<evidence type="ECO:0000313" key="3">
    <source>
        <dbReference type="Proteomes" id="UP001465668"/>
    </source>
</evidence>
<sequence length="351" mass="40549">MASQMCNYQGSRVVISELCHDVEMTPSKYEAFGNYYRATTVSVDNYDTAITIEPGNGSILDTVRLLRNNAQRTKTALQQLAFPTSSAKDIQFGIRNAVIIGFMVDCDSKDDHSKTYRLWDTLTRWDANRSLEEFMQSSFPTFSPFHRKDWASSPKAWKLRRRYKIRFIPTNDLLQHLVYDKQNLTVKIFHQTAWLKSQLRCTSKYSIDTNFAKSLQLGTLPPQLVLETLVSIYYILFPVAEDSRTAKIVAKLIRKRGFDPDFRVDDFGSIRELAEDFECRYWSHRLRIIQEISTEPPATNRFLSWIEWHTTERNALTVAIIGVFLAAFFGMLGCIIGIAQSILAYLAWKYP</sequence>
<evidence type="ECO:0000256" key="1">
    <source>
        <dbReference type="SAM" id="Phobius"/>
    </source>
</evidence>
<accession>A0ABR2XKV8</accession>
<reference evidence="2 3" key="1">
    <citation type="submission" date="2024-02" db="EMBL/GenBank/DDBJ databases">
        <title>First draft genome assembly of two strains of Seiridium cardinale.</title>
        <authorList>
            <person name="Emiliani G."/>
            <person name="Scali E."/>
        </authorList>
    </citation>
    <scope>NUCLEOTIDE SEQUENCE [LARGE SCALE GENOMIC DNA]</scope>
    <source>
        <strain evidence="2 3">BM-138-000479</strain>
    </source>
</reference>
<feature type="transmembrane region" description="Helical" evidence="1">
    <location>
        <begin position="319"/>
        <end position="348"/>
    </location>
</feature>
<organism evidence="2 3">
    <name type="scientific">Seiridium cardinale</name>
    <dbReference type="NCBI Taxonomy" id="138064"/>
    <lineage>
        <taxon>Eukaryota</taxon>
        <taxon>Fungi</taxon>
        <taxon>Dikarya</taxon>
        <taxon>Ascomycota</taxon>
        <taxon>Pezizomycotina</taxon>
        <taxon>Sordariomycetes</taxon>
        <taxon>Xylariomycetidae</taxon>
        <taxon>Amphisphaeriales</taxon>
        <taxon>Sporocadaceae</taxon>
        <taxon>Seiridium</taxon>
    </lineage>
</organism>
<protein>
    <submittedName>
        <fullName evidence="2">RGS domain-containing protein</fullName>
    </submittedName>
</protein>
<gene>
    <name evidence="2" type="ORF">SCAR479_09129</name>
</gene>
<evidence type="ECO:0000313" key="2">
    <source>
        <dbReference type="EMBL" id="KAK9774265.1"/>
    </source>
</evidence>
<keyword evidence="3" id="KW-1185">Reference proteome</keyword>
<dbReference type="EMBL" id="JARVKM010000043">
    <property type="protein sequence ID" value="KAK9774265.1"/>
    <property type="molecule type" value="Genomic_DNA"/>
</dbReference>
<keyword evidence="1" id="KW-0472">Membrane</keyword>
<comment type="caution">
    <text evidence="2">The sequence shown here is derived from an EMBL/GenBank/DDBJ whole genome shotgun (WGS) entry which is preliminary data.</text>
</comment>
<keyword evidence="1" id="KW-1133">Transmembrane helix</keyword>
<proteinExistence type="predicted"/>
<keyword evidence="1" id="KW-0812">Transmembrane</keyword>
<dbReference type="Proteomes" id="UP001465668">
    <property type="component" value="Unassembled WGS sequence"/>
</dbReference>
<name>A0ABR2XKV8_9PEZI</name>